<name>A0A383EFK5_9ZZZZ</name>
<reference evidence="2" key="1">
    <citation type="submission" date="2018-05" db="EMBL/GenBank/DDBJ databases">
        <authorList>
            <person name="Lanie J.A."/>
            <person name="Ng W.-L."/>
            <person name="Kazmierczak K.M."/>
            <person name="Andrzejewski T.M."/>
            <person name="Davidsen T.M."/>
            <person name="Wayne K.J."/>
            <person name="Tettelin H."/>
            <person name="Glass J.I."/>
            <person name="Rusch D."/>
            <person name="Podicherti R."/>
            <person name="Tsui H.-C.T."/>
            <person name="Winkler M.E."/>
        </authorList>
    </citation>
    <scope>NUCLEOTIDE SEQUENCE</scope>
</reference>
<organism evidence="2">
    <name type="scientific">marine metagenome</name>
    <dbReference type="NCBI Taxonomy" id="408172"/>
    <lineage>
        <taxon>unclassified sequences</taxon>
        <taxon>metagenomes</taxon>
        <taxon>ecological metagenomes</taxon>
    </lineage>
</organism>
<dbReference type="AlphaFoldDB" id="A0A383EFK5"/>
<gene>
    <name evidence="2" type="ORF">METZ01_LOCUS508263</name>
</gene>
<evidence type="ECO:0000313" key="2">
    <source>
        <dbReference type="EMBL" id="SVE55409.1"/>
    </source>
</evidence>
<dbReference type="InterPro" id="IPR021301">
    <property type="entry name" value="DUF2779"/>
</dbReference>
<evidence type="ECO:0000259" key="1">
    <source>
        <dbReference type="Pfam" id="PF11074"/>
    </source>
</evidence>
<feature type="non-terminal residue" evidence="2">
    <location>
        <position position="1"/>
    </location>
</feature>
<dbReference type="EMBL" id="UINC01225373">
    <property type="protein sequence ID" value="SVE55409.1"/>
    <property type="molecule type" value="Genomic_DNA"/>
</dbReference>
<sequence>APMHDCAKQLVTALGSEGPVLVYTGYERRVLNTLIDMCPDLAPALEQIIERLFDLHPVTRRHYYHPDMRGSWSLKQVLPTITKDLGYDNLDMVTDGRAAEAAYQDLVSGDMPATQRDAICQALLDHCRLDTLALVKLAKRLGGEE</sequence>
<proteinExistence type="predicted"/>
<accession>A0A383EFK5</accession>
<feature type="domain" description="DUF2779" evidence="1">
    <location>
        <begin position="2"/>
        <end position="73"/>
    </location>
</feature>
<dbReference type="Pfam" id="PF11074">
    <property type="entry name" value="DUF2779"/>
    <property type="match status" value="1"/>
</dbReference>
<protein>
    <recommendedName>
        <fullName evidence="1">DUF2779 domain-containing protein</fullName>
    </recommendedName>
</protein>